<evidence type="ECO:0000256" key="2">
    <source>
        <dbReference type="ARBA" id="ARBA00022679"/>
    </source>
</evidence>
<accession>A0A3M8P8J4</accession>
<dbReference type="InterPro" id="IPR029063">
    <property type="entry name" value="SAM-dependent_MTases_sf"/>
</dbReference>
<evidence type="ECO:0000256" key="4">
    <source>
        <dbReference type="ARBA" id="ARBA00048391"/>
    </source>
</evidence>
<evidence type="ECO:0000259" key="6">
    <source>
        <dbReference type="Pfam" id="PF05175"/>
    </source>
</evidence>
<dbReference type="PANTHER" id="PTHR18895">
    <property type="entry name" value="HEMK METHYLTRANSFERASE"/>
    <property type="match status" value="1"/>
</dbReference>
<reference evidence="8 9" key="1">
    <citation type="journal article" date="2018" name="Int. J. Syst. Evol. Microbiol.">
        <title>Planococcus salinus sp. nov., a moderately halophilic bacterium isolated from a saline-alkali soil.</title>
        <authorList>
            <person name="Gan L."/>
        </authorList>
    </citation>
    <scope>NUCLEOTIDE SEQUENCE [LARGE SCALE GENOMIC DNA]</scope>
    <source>
        <strain evidence="8 9">LCB217</strain>
    </source>
</reference>
<keyword evidence="1 5" id="KW-0489">Methyltransferase</keyword>
<keyword evidence="2 5" id="KW-0808">Transferase</keyword>
<evidence type="ECO:0000256" key="1">
    <source>
        <dbReference type="ARBA" id="ARBA00022603"/>
    </source>
</evidence>
<evidence type="ECO:0000259" key="7">
    <source>
        <dbReference type="Pfam" id="PF17827"/>
    </source>
</evidence>
<evidence type="ECO:0000256" key="5">
    <source>
        <dbReference type="HAMAP-Rule" id="MF_02126"/>
    </source>
</evidence>
<dbReference type="GO" id="GO:0003676">
    <property type="term" value="F:nucleic acid binding"/>
    <property type="evidence" value="ECO:0007669"/>
    <property type="project" value="InterPro"/>
</dbReference>
<dbReference type="EC" id="2.1.1.297" evidence="5"/>
<feature type="binding site" evidence="5">
    <location>
        <position position="190"/>
    </location>
    <ligand>
        <name>S-adenosyl-L-methionine</name>
        <dbReference type="ChEBI" id="CHEBI:59789"/>
    </ligand>
</feature>
<comment type="function">
    <text evidence="5">Methylates the class 1 translation termination release factors RF1/PrfA and RF2/PrfB on the glutamine residue of the universally conserved GGQ motif.</text>
</comment>
<comment type="caution">
    <text evidence="8">The sequence shown here is derived from an EMBL/GenBank/DDBJ whole genome shotgun (WGS) entry which is preliminary data.</text>
</comment>
<evidence type="ECO:0000256" key="3">
    <source>
        <dbReference type="ARBA" id="ARBA00022691"/>
    </source>
</evidence>
<name>A0A3M8P8J4_9BACL</name>
<dbReference type="InterPro" id="IPR004556">
    <property type="entry name" value="HemK-like"/>
</dbReference>
<protein>
    <recommendedName>
        <fullName evidence="5">Release factor glutamine methyltransferase</fullName>
        <shortName evidence="5">RF MTase</shortName>
        <ecNumber evidence="5">2.1.1.297</ecNumber>
    </recommendedName>
    <alternativeName>
        <fullName evidence="5">N5-glutamine methyltransferase PrmC</fullName>
    </alternativeName>
    <alternativeName>
        <fullName evidence="5">Protein-(glutamine-N5) MTase PrmC</fullName>
    </alternativeName>
    <alternativeName>
        <fullName evidence="5">Protein-glutamine N-methyltransferase PrmC</fullName>
    </alternativeName>
</protein>
<dbReference type="NCBIfam" id="TIGR03534">
    <property type="entry name" value="RF_mod_PrmC"/>
    <property type="match status" value="1"/>
</dbReference>
<dbReference type="InterPro" id="IPR050320">
    <property type="entry name" value="N5-glutamine_MTase"/>
</dbReference>
<comment type="caution">
    <text evidence="5">Lacks conserved residue(s) required for the propagation of feature annotation.</text>
</comment>
<feature type="domain" description="Methyltransferase small" evidence="6">
    <location>
        <begin position="108"/>
        <end position="195"/>
    </location>
</feature>
<dbReference type="CDD" id="cd02440">
    <property type="entry name" value="AdoMet_MTases"/>
    <property type="match status" value="1"/>
</dbReference>
<feature type="binding site" evidence="5">
    <location>
        <begin position="125"/>
        <end position="129"/>
    </location>
    <ligand>
        <name>S-adenosyl-L-methionine</name>
        <dbReference type="ChEBI" id="CHEBI:59789"/>
    </ligand>
</feature>
<dbReference type="InterPro" id="IPR007848">
    <property type="entry name" value="Small_mtfrase_dom"/>
</dbReference>
<dbReference type="Gene3D" id="1.10.8.10">
    <property type="entry name" value="DNA helicase RuvA subunit, C-terminal domain"/>
    <property type="match status" value="1"/>
</dbReference>
<keyword evidence="3 5" id="KW-0949">S-adenosyl-L-methionine</keyword>
<dbReference type="InterPro" id="IPR040758">
    <property type="entry name" value="PrmC_N"/>
</dbReference>
<comment type="catalytic activity">
    <reaction evidence="4 5">
        <text>L-glutaminyl-[peptide chain release factor] + S-adenosyl-L-methionine = N(5)-methyl-L-glutaminyl-[peptide chain release factor] + S-adenosyl-L-homocysteine + H(+)</text>
        <dbReference type="Rhea" id="RHEA:42896"/>
        <dbReference type="Rhea" id="RHEA-COMP:10271"/>
        <dbReference type="Rhea" id="RHEA-COMP:10272"/>
        <dbReference type="ChEBI" id="CHEBI:15378"/>
        <dbReference type="ChEBI" id="CHEBI:30011"/>
        <dbReference type="ChEBI" id="CHEBI:57856"/>
        <dbReference type="ChEBI" id="CHEBI:59789"/>
        <dbReference type="ChEBI" id="CHEBI:61891"/>
        <dbReference type="EC" id="2.1.1.297"/>
    </reaction>
</comment>
<dbReference type="EMBL" id="RIAX01000003">
    <property type="protein sequence ID" value="RNF40026.1"/>
    <property type="molecule type" value="Genomic_DNA"/>
</dbReference>
<gene>
    <name evidence="5 8" type="primary">prmC</name>
    <name evidence="8" type="ORF">EEX84_05150</name>
</gene>
<dbReference type="HAMAP" id="MF_02126">
    <property type="entry name" value="RF_methyltr_PrmC"/>
    <property type="match status" value="1"/>
</dbReference>
<dbReference type="GO" id="GO:0102559">
    <property type="term" value="F:peptide chain release factor N(5)-glutamine methyltransferase activity"/>
    <property type="evidence" value="ECO:0007669"/>
    <property type="project" value="UniProtKB-EC"/>
</dbReference>
<dbReference type="PROSITE" id="PS00092">
    <property type="entry name" value="N6_MTASE"/>
    <property type="match status" value="1"/>
</dbReference>
<organism evidence="8 9">
    <name type="scientific">Planococcus salinus</name>
    <dbReference type="NCBI Taxonomy" id="1848460"/>
    <lineage>
        <taxon>Bacteria</taxon>
        <taxon>Bacillati</taxon>
        <taxon>Bacillota</taxon>
        <taxon>Bacilli</taxon>
        <taxon>Bacillales</taxon>
        <taxon>Caryophanaceae</taxon>
        <taxon>Planococcus</taxon>
    </lineage>
</organism>
<dbReference type="Proteomes" id="UP000275473">
    <property type="component" value="Unassembled WGS sequence"/>
</dbReference>
<comment type="similarity">
    <text evidence="5">Belongs to the protein N5-glutamine methyltransferase family. PrmC subfamily.</text>
</comment>
<dbReference type="InterPro" id="IPR019874">
    <property type="entry name" value="RF_methyltr_PrmC"/>
</dbReference>
<dbReference type="InterPro" id="IPR002052">
    <property type="entry name" value="DNA_methylase_N6_adenine_CS"/>
</dbReference>
<dbReference type="GO" id="GO:0032259">
    <property type="term" value="P:methylation"/>
    <property type="evidence" value="ECO:0007669"/>
    <property type="project" value="UniProtKB-KW"/>
</dbReference>
<dbReference type="AlphaFoldDB" id="A0A3M8P8J4"/>
<feature type="binding site" evidence="5">
    <location>
        <position position="148"/>
    </location>
    <ligand>
        <name>S-adenosyl-L-methionine</name>
        <dbReference type="ChEBI" id="CHEBI:59789"/>
    </ligand>
</feature>
<feature type="domain" description="Release factor glutamine methyltransferase N-terminal" evidence="7">
    <location>
        <begin position="9"/>
        <end position="77"/>
    </location>
</feature>
<dbReference type="Pfam" id="PF05175">
    <property type="entry name" value="MTS"/>
    <property type="match status" value="1"/>
</dbReference>
<dbReference type="NCBIfam" id="TIGR00536">
    <property type="entry name" value="hemK_fam"/>
    <property type="match status" value="1"/>
</dbReference>
<keyword evidence="9" id="KW-1185">Reference proteome</keyword>
<evidence type="ECO:0000313" key="9">
    <source>
        <dbReference type="Proteomes" id="UP000275473"/>
    </source>
</evidence>
<sequence>MNDRRKVYEALQGASSFLKDKGREEAAARILLQHELGVTYSGLLASMREEISEGVFQRFWRNIELHGAGTPVQHLTGSEEFYGRTFQVNKDVLIPRPETEELVEEALQLIERHLSGRQLAIADIGTGSGVIAVTMKCELPAALVAATDISEAALATAKENAKQNGAEVIFQQGDLAAPLKGRKWNVILSNPPYIAYSEAPGLSDTVHDFEPHEALFAEKEGLALYEEMARQLPDIVDDQCIIGFEIGHTQGSAVAQLLKEAFPQAKVYVKKDINKNDRMVFALLNELPTN</sequence>
<dbReference type="SUPFAM" id="SSF53335">
    <property type="entry name" value="S-adenosyl-L-methionine-dependent methyltransferases"/>
    <property type="match status" value="1"/>
</dbReference>
<proteinExistence type="inferred from homology"/>
<evidence type="ECO:0000313" key="8">
    <source>
        <dbReference type="EMBL" id="RNF40026.1"/>
    </source>
</evidence>
<dbReference type="RefSeq" id="WP_123164534.1">
    <property type="nucleotide sequence ID" value="NZ_RIAX01000003.1"/>
</dbReference>
<dbReference type="OrthoDB" id="9800643at2"/>
<feature type="binding site" evidence="5">
    <location>
        <begin position="190"/>
        <end position="193"/>
    </location>
    <ligand>
        <name>substrate</name>
    </ligand>
</feature>
<dbReference type="Gene3D" id="3.40.50.150">
    <property type="entry name" value="Vaccinia Virus protein VP39"/>
    <property type="match status" value="1"/>
</dbReference>
<dbReference type="PANTHER" id="PTHR18895:SF74">
    <property type="entry name" value="MTRF1L RELEASE FACTOR GLUTAMINE METHYLTRANSFERASE"/>
    <property type="match status" value="1"/>
</dbReference>
<dbReference type="Pfam" id="PF17827">
    <property type="entry name" value="PrmC_N"/>
    <property type="match status" value="1"/>
</dbReference>